<keyword evidence="3" id="KW-1185">Reference proteome</keyword>
<protein>
    <submittedName>
        <fullName evidence="2">Uncharacterized protein</fullName>
    </submittedName>
</protein>
<reference evidence="2" key="1">
    <citation type="submission" date="2021-10" db="EMBL/GenBank/DDBJ databases">
        <title>Tropical sea cucumber genome reveals ecological adaptation and Cuvierian tubules defense mechanism.</title>
        <authorList>
            <person name="Chen T."/>
        </authorList>
    </citation>
    <scope>NUCLEOTIDE SEQUENCE</scope>
    <source>
        <strain evidence="2">Nanhai2018</strain>
        <tissue evidence="2">Muscle</tissue>
    </source>
</reference>
<feature type="coiled-coil region" evidence="1">
    <location>
        <begin position="79"/>
        <end position="113"/>
    </location>
</feature>
<proteinExistence type="predicted"/>
<dbReference type="AlphaFoldDB" id="A0A9Q1CC22"/>
<dbReference type="Proteomes" id="UP001152320">
    <property type="component" value="Chromosome 4"/>
</dbReference>
<dbReference type="EMBL" id="JAIZAY010000004">
    <property type="protein sequence ID" value="KAJ8042903.1"/>
    <property type="molecule type" value="Genomic_DNA"/>
</dbReference>
<evidence type="ECO:0000256" key="1">
    <source>
        <dbReference type="SAM" id="Coils"/>
    </source>
</evidence>
<gene>
    <name evidence="2" type="ORF">HOLleu_09785</name>
</gene>
<accession>A0A9Q1CC22</accession>
<evidence type="ECO:0000313" key="3">
    <source>
        <dbReference type="Proteomes" id="UP001152320"/>
    </source>
</evidence>
<keyword evidence="1" id="KW-0175">Coiled coil</keyword>
<organism evidence="2 3">
    <name type="scientific">Holothuria leucospilota</name>
    <name type="common">Black long sea cucumber</name>
    <name type="synonym">Mertensiothuria leucospilota</name>
    <dbReference type="NCBI Taxonomy" id="206669"/>
    <lineage>
        <taxon>Eukaryota</taxon>
        <taxon>Metazoa</taxon>
        <taxon>Echinodermata</taxon>
        <taxon>Eleutherozoa</taxon>
        <taxon>Echinozoa</taxon>
        <taxon>Holothuroidea</taxon>
        <taxon>Aspidochirotacea</taxon>
        <taxon>Aspidochirotida</taxon>
        <taxon>Holothuriidae</taxon>
        <taxon>Holothuria</taxon>
    </lineage>
</organism>
<comment type="caution">
    <text evidence="2">The sequence shown here is derived from an EMBL/GenBank/DDBJ whole genome shotgun (WGS) entry which is preliminary data.</text>
</comment>
<sequence>MTSYPIPEDHSCLRILSTWQPKHFSCSSEDSGVEMDCWFIEGSSDEEEIEAEMVTEEEEEIVSEVYWVSRYMEGYRTGYDHCLCDVRHLERENQELTQQLANVKRSFARRREEVKYCIPKMLVLGLSFLKFDLTMSG</sequence>
<name>A0A9Q1CC22_HOLLE</name>
<evidence type="ECO:0000313" key="2">
    <source>
        <dbReference type="EMBL" id="KAJ8042903.1"/>
    </source>
</evidence>